<dbReference type="NCBIfam" id="TIGR01617">
    <property type="entry name" value="arsC_related"/>
    <property type="match status" value="1"/>
</dbReference>
<proteinExistence type="predicted"/>
<organism evidence="1">
    <name type="scientific">invertebrate metagenome</name>
    <dbReference type="NCBI Taxonomy" id="1711999"/>
    <lineage>
        <taxon>unclassified sequences</taxon>
        <taxon>metagenomes</taxon>
        <taxon>organismal metagenomes</taxon>
    </lineage>
</organism>
<comment type="caution">
    <text evidence="1">The sequence shown here is derived from an EMBL/GenBank/DDBJ whole genome shotgun (WGS) entry which is preliminary data.</text>
</comment>
<evidence type="ECO:0000313" key="1">
    <source>
        <dbReference type="EMBL" id="PJE80533.1"/>
    </source>
</evidence>
<dbReference type="SUPFAM" id="SSF52833">
    <property type="entry name" value="Thioredoxin-like"/>
    <property type="match status" value="1"/>
</dbReference>
<dbReference type="EMBL" id="NSIT01000014">
    <property type="protein sequence ID" value="PJE80533.1"/>
    <property type="molecule type" value="Genomic_DNA"/>
</dbReference>
<dbReference type="PANTHER" id="PTHR30041">
    <property type="entry name" value="ARSENATE REDUCTASE"/>
    <property type="match status" value="1"/>
</dbReference>
<dbReference type="PANTHER" id="PTHR30041:SF8">
    <property type="entry name" value="PROTEIN YFFB"/>
    <property type="match status" value="1"/>
</dbReference>
<protein>
    <submittedName>
        <fullName evidence="1">Regulatory protein Spx</fullName>
    </submittedName>
</protein>
<sequence>MIILYGISNCDTVRKARKWLDSANVDYQFYDYRKNELDKSLLTQWVEHLGWENLLNRRSSSWRQLTEEQKSNLSEKTAIALMHHNPTLIKRPILCLDKSVHVGFDQHRYQTLLAE</sequence>
<name>A0A2H9TBF8_9ZZZZ</name>
<dbReference type="PROSITE" id="PS51353">
    <property type="entry name" value="ARSC"/>
    <property type="match status" value="1"/>
</dbReference>
<dbReference type="InterPro" id="IPR006660">
    <property type="entry name" value="Arsenate_reductase-like"/>
</dbReference>
<dbReference type="InterPro" id="IPR006504">
    <property type="entry name" value="Tscrpt_reg_Spx/MgsR"/>
</dbReference>
<dbReference type="AlphaFoldDB" id="A0A2H9TBF8"/>
<dbReference type="CDD" id="cd03035">
    <property type="entry name" value="ArsC_Yffb"/>
    <property type="match status" value="1"/>
</dbReference>
<dbReference type="Pfam" id="PF03960">
    <property type="entry name" value="ArsC"/>
    <property type="match status" value="1"/>
</dbReference>
<dbReference type="Gene3D" id="3.40.30.10">
    <property type="entry name" value="Glutaredoxin"/>
    <property type="match status" value="1"/>
</dbReference>
<gene>
    <name evidence="1" type="primary">spxA</name>
    <name evidence="1" type="ORF">CI610_00502</name>
</gene>
<reference evidence="1" key="1">
    <citation type="journal article" date="2017" name="Appl. Environ. Microbiol.">
        <title>Molecular characterization of an Endozoicomonas-like organism causing infection in king scallop Pecten maximus L.</title>
        <authorList>
            <person name="Cano I."/>
            <person name="van Aerle R."/>
            <person name="Ross S."/>
            <person name="Verner-Jeffreys D.W."/>
            <person name="Paley R.K."/>
            <person name="Rimmer G."/>
            <person name="Ryder D."/>
            <person name="Hooper P."/>
            <person name="Stone D."/>
            <person name="Feist S.W."/>
        </authorList>
    </citation>
    <scope>NUCLEOTIDE SEQUENCE</scope>
</reference>
<accession>A0A2H9TBF8</accession>
<dbReference type="InterPro" id="IPR036249">
    <property type="entry name" value="Thioredoxin-like_sf"/>
</dbReference>
<dbReference type="NCBIfam" id="NF008107">
    <property type="entry name" value="PRK10853.1"/>
    <property type="match status" value="1"/>
</dbReference>